<protein>
    <submittedName>
        <fullName evidence="2">Uncharacterized protein</fullName>
    </submittedName>
</protein>
<feature type="compositionally biased region" description="Basic and acidic residues" evidence="1">
    <location>
        <begin position="17"/>
        <end position="30"/>
    </location>
</feature>
<evidence type="ECO:0000313" key="2">
    <source>
        <dbReference type="EMBL" id="CAI9288738.1"/>
    </source>
</evidence>
<evidence type="ECO:0000313" key="3">
    <source>
        <dbReference type="Proteomes" id="UP001177003"/>
    </source>
</evidence>
<proteinExistence type="predicted"/>
<gene>
    <name evidence="2" type="ORF">LSALG_LOCUS28013</name>
</gene>
<keyword evidence="3" id="KW-1185">Reference proteome</keyword>
<dbReference type="Proteomes" id="UP001177003">
    <property type="component" value="Chromosome 6"/>
</dbReference>
<sequence length="168" mass="19498">MLKRIEGVLDPSSLPKQKGEPMKQSKKETLKPSTTTFKPKSENETKDNEPSGSKGKEKISDERIIDDSEEEEPDEHELKIRKARESQIDEHNLIVKEEEEKEKAEREAQVTLETRKLLFPLCTLERIMNEAINNPRQYLLEHIVSFDMQNIQDSQLDFPITPKSLQVL</sequence>
<accession>A0AA35ZAQ3</accession>
<dbReference type="EMBL" id="OX465082">
    <property type="protein sequence ID" value="CAI9288738.1"/>
    <property type="molecule type" value="Genomic_DNA"/>
</dbReference>
<dbReference type="AlphaFoldDB" id="A0AA35ZAQ3"/>
<organism evidence="2 3">
    <name type="scientific">Lactuca saligna</name>
    <name type="common">Willowleaf lettuce</name>
    <dbReference type="NCBI Taxonomy" id="75948"/>
    <lineage>
        <taxon>Eukaryota</taxon>
        <taxon>Viridiplantae</taxon>
        <taxon>Streptophyta</taxon>
        <taxon>Embryophyta</taxon>
        <taxon>Tracheophyta</taxon>
        <taxon>Spermatophyta</taxon>
        <taxon>Magnoliopsida</taxon>
        <taxon>eudicotyledons</taxon>
        <taxon>Gunneridae</taxon>
        <taxon>Pentapetalae</taxon>
        <taxon>asterids</taxon>
        <taxon>campanulids</taxon>
        <taxon>Asterales</taxon>
        <taxon>Asteraceae</taxon>
        <taxon>Cichorioideae</taxon>
        <taxon>Cichorieae</taxon>
        <taxon>Lactucinae</taxon>
        <taxon>Lactuca</taxon>
    </lineage>
</organism>
<evidence type="ECO:0000256" key="1">
    <source>
        <dbReference type="SAM" id="MobiDB-lite"/>
    </source>
</evidence>
<reference evidence="2" key="1">
    <citation type="submission" date="2023-04" db="EMBL/GenBank/DDBJ databases">
        <authorList>
            <person name="Vijverberg K."/>
            <person name="Xiong W."/>
            <person name="Schranz E."/>
        </authorList>
    </citation>
    <scope>NUCLEOTIDE SEQUENCE</scope>
</reference>
<feature type="compositionally biased region" description="Basic and acidic residues" evidence="1">
    <location>
        <begin position="39"/>
        <end position="66"/>
    </location>
</feature>
<feature type="region of interest" description="Disordered" evidence="1">
    <location>
        <begin position="1"/>
        <end position="78"/>
    </location>
</feature>
<name>A0AA35ZAQ3_LACSI</name>